<sequence length="423" mass="46904">MPVGDDESQVGLQAAVAAERLADRLGEVSRTIQQHLLTEIEDLQGDLQLHELLRDSVEGNVDTIFSAIQHAIPIENVEPPTAALEYARRLAQHGVAPNALVRAYRLGQQKLLSIVSEEVRVLDLDPQLRLDVFEQITTITFGYIDWISQQVVETYQNERDRWLENRNSMRAVRVREILDGHPVDVDAVTDAIRYPLRRTHLALVLWLPGGGDELGRLERFVRELAEFMDALGTGLFVAADRLTGWGWIPLASVTGQDCARQVRRFTETRTDAPWIALGTPLPGVVGFRDSHRQALRARTVALAGGQAAVRVTAASDPGLTAAALLGRDLAAAREWVQQVLGPLAVDSDNDARLRETLRVFLLTGSSHKAAAQALNLHANSVKYRVNRAIERRGTPICDDRLDVEMALLMCRWFGAAVLRPEAR</sequence>
<dbReference type="InterPro" id="IPR025736">
    <property type="entry name" value="PucR_C-HTH_dom"/>
</dbReference>
<evidence type="ECO:0000313" key="6">
    <source>
        <dbReference type="Proteomes" id="UP000290439"/>
    </source>
</evidence>
<proteinExistence type="inferred from homology"/>
<dbReference type="RefSeq" id="WP_130916110.1">
    <property type="nucleotide sequence ID" value="NZ_LR215973.1"/>
</dbReference>
<dbReference type="AlphaFoldDB" id="A0A4U8VU28"/>
<dbReference type="InterPro" id="IPR041522">
    <property type="entry name" value="CdaR_GGDEF"/>
</dbReference>
<reference evidence="5 6" key="1">
    <citation type="submission" date="2019-02" db="EMBL/GenBank/DDBJ databases">
        <authorList>
            <consortium name="Pathogen Informatics"/>
        </authorList>
    </citation>
    <scope>NUCLEOTIDE SEQUENCE [LARGE SCALE GENOMIC DNA]</scope>
    <source>
        <strain evidence="5 6">3012STDY6756504</strain>
    </source>
</reference>
<evidence type="ECO:0000259" key="3">
    <source>
        <dbReference type="Pfam" id="PF14361"/>
    </source>
</evidence>
<dbReference type="InterPro" id="IPR042070">
    <property type="entry name" value="PucR_C-HTH_sf"/>
</dbReference>
<dbReference type="Pfam" id="PF17853">
    <property type="entry name" value="GGDEF_2"/>
    <property type="match status" value="1"/>
</dbReference>
<accession>A0A4U8VU28</accession>
<protein>
    <submittedName>
        <fullName evidence="5">Sugar diacid utilization regulator</fullName>
    </submittedName>
</protein>
<dbReference type="PANTHER" id="PTHR33744:SF1">
    <property type="entry name" value="DNA-BINDING TRANSCRIPTIONAL ACTIVATOR ADER"/>
    <property type="match status" value="1"/>
</dbReference>
<feature type="domain" description="PucR C-terminal helix-turn-helix" evidence="2">
    <location>
        <begin position="353"/>
        <end position="408"/>
    </location>
</feature>
<dbReference type="EMBL" id="LR215973">
    <property type="protein sequence ID" value="VFA97160.1"/>
    <property type="molecule type" value="Genomic_DNA"/>
</dbReference>
<evidence type="ECO:0000259" key="2">
    <source>
        <dbReference type="Pfam" id="PF13556"/>
    </source>
</evidence>
<dbReference type="Pfam" id="PF14361">
    <property type="entry name" value="RsbRD_N"/>
    <property type="match status" value="1"/>
</dbReference>
<dbReference type="Pfam" id="PF13556">
    <property type="entry name" value="HTH_30"/>
    <property type="match status" value="1"/>
</dbReference>
<dbReference type="InterPro" id="IPR051448">
    <property type="entry name" value="CdaR-like_regulators"/>
</dbReference>
<dbReference type="Gene3D" id="1.10.10.2840">
    <property type="entry name" value="PucR C-terminal helix-turn-helix domain"/>
    <property type="match status" value="1"/>
</dbReference>
<dbReference type="InterPro" id="IPR025751">
    <property type="entry name" value="RsbRD_N_dom"/>
</dbReference>
<evidence type="ECO:0000259" key="4">
    <source>
        <dbReference type="Pfam" id="PF17853"/>
    </source>
</evidence>
<feature type="domain" description="RsbT co-antagonist protein RsbRD N-terminal" evidence="3">
    <location>
        <begin position="27"/>
        <end position="169"/>
    </location>
</feature>
<gene>
    <name evidence="5" type="ORF">NCTC10797_00919</name>
</gene>
<evidence type="ECO:0000313" key="5">
    <source>
        <dbReference type="EMBL" id="VFA97160.1"/>
    </source>
</evidence>
<organism evidence="5 6">
    <name type="scientific">Nocardia cyriacigeorgica</name>
    <dbReference type="NCBI Taxonomy" id="135487"/>
    <lineage>
        <taxon>Bacteria</taxon>
        <taxon>Bacillati</taxon>
        <taxon>Actinomycetota</taxon>
        <taxon>Actinomycetes</taxon>
        <taxon>Mycobacteriales</taxon>
        <taxon>Nocardiaceae</taxon>
        <taxon>Nocardia</taxon>
    </lineage>
</organism>
<dbReference type="PANTHER" id="PTHR33744">
    <property type="entry name" value="CARBOHYDRATE DIACID REGULATOR"/>
    <property type="match status" value="1"/>
</dbReference>
<feature type="domain" description="CdaR GGDEF-like" evidence="4">
    <location>
        <begin position="184"/>
        <end position="299"/>
    </location>
</feature>
<dbReference type="Proteomes" id="UP000290439">
    <property type="component" value="Chromosome"/>
</dbReference>
<name>A0A4U8VU28_9NOCA</name>
<evidence type="ECO:0000256" key="1">
    <source>
        <dbReference type="ARBA" id="ARBA00006754"/>
    </source>
</evidence>
<comment type="similarity">
    <text evidence="1">Belongs to the CdaR family.</text>
</comment>